<dbReference type="AlphaFoldDB" id="A0AAD6FV20"/>
<organism evidence="1 2">
    <name type="scientific">Pogonophryne albipinna</name>
    <dbReference type="NCBI Taxonomy" id="1090488"/>
    <lineage>
        <taxon>Eukaryota</taxon>
        <taxon>Metazoa</taxon>
        <taxon>Chordata</taxon>
        <taxon>Craniata</taxon>
        <taxon>Vertebrata</taxon>
        <taxon>Euteleostomi</taxon>
        <taxon>Actinopterygii</taxon>
        <taxon>Neopterygii</taxon>
        <taxon>Teleostei</taxon>
        <taxon>Neoteleostei</taxon>
        <taxon>Acanthomorphata</taxon>
        <taxon>Eupercaria</taxon>
        <taxon>Perciformes</taxon>
        <taxon>Notothenioidei</taxon>
        <taxon>Pogonophryne</taxon>
    </lineage>
</organism>
<feature type="non-terminal residue" evidence="1">
    <location>
        <position position="78"/>
    </location>
</feature>
<proteinExistence type="predicted"/>
<evidence type="ECO:0000313" key="2">
    <source>
        <dbReference type="Proteomes" id="UP001219934"/>
    </source>
</evidence>
<reference evidence="1" key="1">
    <citation type="submission" date="2022-11" db="EMBL/GenBank/DDBJ databases">
        <title>Chromosome-level genome of Pogonophryne albipinna.</title>
        <authorList>
            <person name="Jo E."/>
        </authorList>
    </citation>
    <scope>NUCLEOTIDE SEQUENCE</scope>
    <source>
        <strain evidence="1">SGF0006</strain>
        <tissue evidence="1">Muscle</tissue>
    </source>
</reference>
<comment type="caution">
    <text evidence="1">The sequence shown here is derived from an EMBL/GenBank/DDBJ whole genome shotgun (WGS) entry which is preliminary data.</text>
</comment>
<dbReference type="Proteomes" id="UP001219934">
    <property type="component" value="Unassembled WGS sequence"/>
</dbReference>
<evidence type="ECO:0000313" key="1">
    <source>
        <dbReference type="EMBL" id="KAJ4947084.1"/>
    </source>
</evidence>
<accession>A0AAD6FV20</accession>
<name>A0AAD6FV20_9TELE</name>
<feature type="non-terminal residue" evidence="1">
    <location>
        <position position="1"/>
    </location>
</feature>
<protein>
    <submittedName>
        <fullName evidence="1">Uncharacterized protein</fullName>
    </submittedName>
</protein>
<sequence>RVWVDYSLSYLLTALALTSEDRGFTCMPLWAGAWLEEEYEPFSLLLFAQCGSLGKETNRLANRQLYGAELNQTVSLPN</sequence>
<gene>
    <name evidence="1" type="ORF">JOQ06_009126</name>
</gene>
<keyword evidence="2" id="KW-1185">Reference proteome</keyword>
<dbReference type="EMBL" id="JAPTMU010000002">
    <property type="protein sequence ID" value="KAJ4947084.1"/>
    <property type="molecule type" value="Genomic_DNA"/>
</dbReference>